<sequence length="164" mass="17836">MSPDTLGDPPADKVTPALLRGITEDLETDALDAPEALKRVWSGLCLARVLGLRLAAVDEAWRQRQVNAESVEHQLARDLGTSATFADTALALPDDPPRPLAADEVEEALDALVDFSATARRRMLAAAAQASQWHDERVLRHDSLVMGELAAAWLGNRSSYRLET</sequence>
<organism evidence="1 2">
    <name type="scientific">Saccharothrix hoggarensis</name>
    <dbReference type="NCBI Taxonomy" id="913853"/>
    <lineage>
        <taxon>Bacteria</taxon>
        <taxon>Bacillati</taxon>
        <taxon>Actinomycetota</taxon>
        <taxon>Actinomycetes</taxon>
        <taxon>Pseudonocardiales</taxon>
        <taxon>Pseudonocardiaceae</taxon>
        <taxon>Saccharothrix</taxon>
    </lineage>
</organism>
<protein>
    <submittedName>
        <fullName evidence="1">Uncharacterized protein</fullName>
    </submittedName>
</protein>
<evidence type="ECO:0000313" key="1">
    <source>
        <dbReference type="EMBL" id="MFD1149967.1"/>
    </source>
</evidence>
<accession>A0ABW3QYR3</accession>
<keyword evidence="2" id="KW-1185">Reference proteome</keyword>
<dbReference type="Proteomes" id="UP001597168">
    <property type="component" value="Unassembled WGS sequence"/>
</dbReference>
<name>A0ABW3QYR3_9PSEU</name>
<dbReference type="RefSeq" id="WP_380725638.1">
    <property type="nucleotide sequence ID" value="NZ_JBHTLK010000132.1"/>
</dbReference>
<gene>
    <name evidence="1" type="ORF">ACFQ3T_22780</name>
</gene>
<evidence type="ECO:0000313" key="2">
    <source>
        <dbReference type="Proteomes" id="UP001597168"/>
    </source>
</evidence>
<dbReference type="EMBL" id="JBHTLK010000132">
    <property type="protein sequence ID" value="MFD1149967.1"/>
    <property type="molecule type" value="Genomic_DNA"/>
</dbReference>
<proteinExistence type="predicted"/>
<reference evidence="2" key="1">
    <citation type="journal article" date="2019" name="Int. J. Syst. Evol. Microbiol.">
        <title>The Global Catalogue of Microorganisms (GCM) 10K type strain sequencing project: providing services to taxonomists for standard genome sequencing and annotation.</title>
        <authorList>
            <consortium name="The Broad Institute Genomics Platform"/>
            <consortium name="The Broad Institute Genome Sequencing Center for Infectious Disease"/>
            <person name="Wu L."/>
            <person name="Ma J."/>
        </authorList>
    </citation>
    <scope>NUCLEOTIDE SEQUENCE [LARGE SCALE GENOMIC DNA]</scope>
    <source>
        <strain evidence="2">CCUG 60214</strain>
    </source>
</reference>
<comment type="caution">
    <text evidence="1">The sequence shown here is derived from an EMBL/GenBank/DDBJ whole genome shotgun (WGS) entry which is preliminary data.</text>
</comment>